<dbReference type="PROSITE" id="PS51257">
    <property type="entry name" value="PROKAR_LIPOPROTEIN"/>
    <property type="match status" value="1"/>
</dbReference>
<gene>
    <name evidence="1" type="ORF">GJR95_27455</name>
</gene>
<dbReference type="KEGG" id="senf:GJR95_27455"/>
<accession>A0A6P1W3G0</accession>
<dbReference type="AlphaFoldDB" id="A0A6P1W3G0"/>
<evidence type="ECO:0000313" key="1">
    <source>
        <dbReference type="EMBL" id="QHV98510.1"/>
    </source>
</evidence>
<proteinExistence type="predicted"/>
<reference evidence="1 2" key="1">
    <citation type="submission" date="2019-11" db="EMBL/GenBank/DDBJ databases">
        <title>Spirosoma endbachense sp. nov., isolated from a natural salt meadow.</title>
        <authorList>
            <person name="Rojas J."/>
            <person name="Ambika Manirajan B."/>
            <person name="Ratering S."/>
            <person name="Suarez C."/>
            <person name="Geissler-Plaum R."/>
            <person name="Schnell S."/>
        </authorList>
    </citation>
    <scope>NUCLEOTIDE SEQUENCE [LARGE SCALE GENOMIC DNA]</scope>
    <source>
        <strain evidence="1 2">I-24</strain>
    </source>
</reference>
<evidence type="ECO:0008006" key="3">
    <source>
        <dbReference type="Google" id="ProtNLM"/>
    </source>
</evidence>
<keyword evidence="2" id="KW-1185">Reference proteome</keyword>
<dbReference type="Proteomes" id="UP000464577">
    <property type="component" value="Chromosome"/>
</dbReference>
<dbReference type="EMBL" id="CP045997">
    <property type="protein sequence ID" value="QHV98510.1"/>
    <property type="molecule type" value="Genomic_DNA"/>
</dbReference>
<organism evidence="1 2">
    <name type="scientific">Spirosoma endbachense</name>
    <dbReference type="NCBI Taxonomy" id="2666025"/>
    <lineage>
        <taxon>Bacteria</taxon>
        <taxon>Pseudomonadati</taxon>
        <taxon>Bacteroidota</taxon>
        <taxon>Cytophagia</taxon>
        <taxon>Cytophagales</taxon>
        <taxon>Cytophagaceae</taxon>
        <taxon>Spirosoma</taxon>
    </lineage>
</organism>
<protein>
    <recommendedName>
        <fullName evidence="3">Lipoprotein</fullName>
    </recommendedName>
</protein>
<evidence type="ECO:0000313" key="2">
    <source>
        <dbReference type="Proteomes" id="UP000464577"/>
    </source>
</evidence>
<sequence length="147" mass="15825">MVTSKLLTSLCLASVVGITGCVSNKVVLPEPAQTISGTYEAKANNAVFPIQGQIFRLTVERVATDRVDMTLVATVDGQPRDSLVYKSAQVGQQVTRTDLQGACVSYSINLTSTKAAGVLTMTCEEINVFQYKMDGQQGTVSLKFRKL</sequence>
<name>A0A6P1W3G0_9BACT</name>
<dbReference type="RefSeq" id="WP_162388920.1">
    <property type="nucleotide sequence ID" value="NZ_CP045997.1"/>
</dbReference>